<evidence type="ECO:0000313" key="1">
    <source>
        <dbReference type="EMBL" id="EKD16298.1"/>
    </source>
</evidence>
<dbReference type="STRING" id="1072389.K1X6N2"/>
<dbReference type="RefSeq" id="XP_007293481.1">
    <property type="nucleotide sequence ID" value="XM_007293419.1"/>
</dbReference>
<dbReference type="Proteomes" id="UP000006753">
    <property type="component" value="Unassembled WGS sequence"/>
</dbReference>
<dbReference type="InParanoid" id="K1X6N2"/>
<name>K1X6N2_MARBU</name>
<dbReference type="GeneID" id="18761527"/>
<gene>
    <name evidence="1" type="ORF">MBM_05592</name>
</gene>
<sequence>MVQSSRGAEQLDSSSLLPDLTKSSQVKSKVKSDQAFSRIHVTQNAFYSTFITASASWAFVASAVPAPTSPTATDDANVKAAQATALASIPTSKIKGTPFDRRVSIWIENTGHDIPAEDCKSHYQTTSIWKYMPPPNNKVAANFQLFAKEGITLSQKYAVTHPSEPSYMTAAGG</sequence>
<keyword evidence="2" id="KW-1185">Reference proteome</keyword>
<evidence type="ECO:0000313" key="2">
    <source>
        <dbReference type="Proteomes" id="UP000006753"/>
    </source>
</evidence>
<accession>K1X6N2</accession>
<dbReference type="HOGENOM" id="CLU_1547931_0_0_1"/>
<reference evidence="1 2" key="1">
    <citation type="journal article" date="2012" name="BMC Genomics">
        <title>Sequencing the genome of Marssonina brunnea reveals fungus-poplar co-evolution.</title>
        <authorList>
            <person name="Zhu S."/>
            <person name="Cao Y.-Z."/>
            <person name="Jiang C."/>
            <person name="Tan B.-Y."/>
            <person name="Wang Z."/>
            <person name="Feng S."/>
            <person name="Zhang L."/>
            <person name="Su X.-H."/>
            <person name="Brejova B."/>
            <person name="Vinar T."/>
            <person name="Xu M."/>
            <person name="Wang M.-X."/>
            <person name="Zhang S.-G."/>
            <person name="Huang M.-R."/>
            <person name="Wu R."/>
            <person name="Zhou Y."/>
        </authorList>
    </citation>
    <scope>NUCLEOTIDE SEQUENCE [LARGE SCALE GENOMIC DNA]</scope>
    <source>
        <strain evidence="1 2">MB_m1</strain>
    </source>
</reference>
<dbReference type="KEGG" id="mbe:MBM_05592"/>
<proteinExistence type="predicted"/>
<organism evidence="1 2">
    <name type="scientific">Marssonina brunnea f. sp. multigermtubi (strain MB_m1)</name>
    <name type="common">Marssonina leaf spot fungus</name>
    <dbReference type="NCBI Taxonomy" id="1072389"/>
    <lineage>
        <taxon>Eukaryota</taxon>
        <taxon>Fungi</taxon>
        <taxon>Dikarya</taxon>
        <taxon>Ascomycota</taxon>
        <taxon>Pezizomycotina</taxon>
        <taxon>Leotiomycetes</taxon>
        <taxon>Helotiales</taxon>
        <taxon>Drepanopezizaceae</taxon>
        <taxon>Drepanopeziza</taxon>
    </lineage>
</organism>
<protein>
    <submittedName>
        <fullName evidence="1">Acid phosphatase phoa</fullName>
    </submittedName>
</protein>
<dbReference type="AlphaFoldDB" id="K1X6N2"/>
<dbReference type="EMBL" id="JH921439">
    <property type="protein sequence ID" value="EKD16298.1"/>
    <property type="molecule type" value="Genomic_DNA"/>
</dbReference>
<dbReference type="OrthoDB" id="5135119at2759"/>